<sequence length="126" mass="14486">MIGTLAYSVRMVGVRTGKIAVPFAVFNILTLISRMAVTFQFPLLTKYVEHHSGSNNLLHIFNVIILVSGAATIAGAFLIPTFQRIFYKGYYTFRVINLFLKYRYIVTLKLEFITLRTVWPSQYKKI</sequence>
<evidence type="ECO:0000313" key="3">
    <source>
        <dbReference type="Proteomes" id="UP000637074"/>
    </source>
</evidence>
<organism evidence="2 3">
    <name type="scientific">Neobacillus kokaensis</name>
    <dbReference type="NCBI Taxonomy" id="2759023"/>
    <lineage>
        <taxon>Bacteria</taxon>
        <taxon>Bacillati</taxon>
        <taxon>Bacillota</taxon>
        <taxon>Bacilli</taxon>
        <taxon>Bacillales</taxon>
        <taxon>Bacillaceae</taxon>
        <taxon>Neobacillus</taxon>
    </lineage>
</organism>
<proteinExistence type="predicted"/>
<keyword evidence="1" id="KW-1133">Transmembrane helix</keyword>
<name>A0ABQ3NC67_9BACI</name>
<keyword evidence="3" id="KW-1185">Reference proteome</keyword>
<protein>
    <recommendedName>
        <fullName evidence="4">Major facilitator superfamily (MFS) profile domain-containing protein</fullName>
    </recommendedName>
</protein>
<dbReference type="Proteomes" id="UP000637074">
    <property type="component" value="Unassembled WGS sequence"/>
</dbReference>
<evidence type="ECO:0000313" key="2">
    <source>
        <dbReference type="EMBL" id="GHI01510.1"/>
    </source>
</evidence>
<feature type="transmembrane region" description="Helical" evidence="1">
    <location>
        <begin position="57"/>
        <end position="79"/>
    </location>
</feature>
<keyword evidence="1" id="KW-0812">Transmembrane</keyword>
<accession>A0ABQ3NC67</accession>
<feature type="transmembrane region" description="Helical" evidence="1">
    <location>
        <begin position="19"/>
        <end position="37"/>
    </location>
</feature>
<reference evidence="2 3" key="1">
    <citation type="journal article" date="2022" name="Int. J. Syst. Evol. Microbiol.">
        <title>Neobacillus kokaensis sp. nov., isolated from soil.</title>
        <authorList>
            <person name="Yuki K."/>
            <person name="Matsubara H."/>
            <person name="Yamaguchi S."/>
        </authorList>
    </citation>
    <scope>NUCLEOTIDE SEQUENCE [LARGE SCALE GENOMIC DNA]</scope>
    <source>
        <strain evidence="2 3">LOB 377</strain>
    </source>
</reference>
<evidence type="ECO:0000256" key="1">
    <source>
        <dbReference type="SAM" id="Phobius"/>
    </source>
</evidence>
<dbReference type="InterPro" id="IPR021260">
    <property type="entry name" value="Amj"/>
</dbReference>
<keyword evidence="1" id="KW-0472">Membrane</keyword>
<evidence type="ECO:0008006" key="4">
    <source>
        <dbReference type="Google" id="ProtNLM"/>
    </source>
</evidence>
<gene>
    <name evidence="2" type="ORF">AM1BK_50520</name>
</gene>
<comment type="caution">
    <text evidence="2">The sequence shown here is derived from an EMBL/GenBank/DDBJ whole genome shotgun (WGS) entry which is preliminary data.</text>
</comment>
<dbReference type="Pfam" id="PF10997">
    <property type="entry name" value="Amj"/>
    <property type="match status" value="1"/>
</dbReference>
<dbReference type="EMBL" id="BNDS01000044">
    <property type="protein sequence ID" value="GHI01510.1"/>
    <property type="molecule type" value="Genomic_DNA"/>
</dbReference>